<dbReference type="InterPro" id="IPR054156">
    <property type="entry name" value="YxaF_TetR_C"/>
</dbReference>
<keyword evidence="1" id="KW-0805">Transcription regulation</keyword>
<dbReference type="Gene3D" id="1.10.357.10">
    <property type="entry name" value="Tetracycline Repressor, domain 2"/>
    <property type="match status" value="1"/>
</dbReference>
<evidence type="ECO:0000256" key="3">
    <source>
        <dbReference type="ARBA" id="ARBA00023163"/>
    </source>
</evidence>
<evidence type="ECO:0000256" key="4">
    <source>
        <dbReference type="PROSITE-ProRule" id="PRU00335"/>
    </source>
</evidence>
<dbReference type="AlphaFoldDB" id="A0A2N7W9G0"/>
<proteinExistence type="predicted"/>
<reference evidence="6 9" key="2">
    <citation type="submission" date="2020-04" db="EMBL/GenBank/DDBJ databases">
        <authorList>
            <person name="De Canck E."/>
        </authorList>
    </citation>
    <scope>NUCLEOTIDE SEQUENCE [LARGE SCALE GENOMIC DNA]</scope>
    <source>
        <strain evidence="6 9">LMG 27174</strain>
    </source>
</reference>
<dbReference type="EMBL" id="PNXY01000026">
    <property type="protein sequence ID" value="PMS26041.1"/>
    <property type="molecule type" value="Genomic_DNA"/>
</dbReference>
<accession>A0A2N7W9G0</accession>
<dbReference type="InterPro" id="IPR036271">
    <property type="entry name" value="Tet_transcr_reg_TetR-rel_C_sf"/>
</dbReference>
<dbReference type="PANTHER" id="PTHR47506">
    <property type="entry name" value="TRANSCRIPTIONAL REGULATORY PROTEIN"/>
    <property type="match status" value="1"/>
</dbReference>
<gene>
    <name evidence="7" type="ORF">C0Z16_28335</name>
    <name evidence="6" type="ORF">LMG27174_05845</name>
</gene>
<dbReference type="Proteomes" id="UP000235659">
    <property type="component" value="Unassembled WGS sequence"/>
</dbReference>
<evidence type="ECO:0000313" key="8">
    <source>
        <dbReference type="Proteomes" id="UP000235659"/>
    </source>
</evidence>
<dbReference type="SUPFAM" id="SSF48498">
    <property type="entry name" value="Tetracyclin repressor-like, C-terminal domain"/>
    <property type="match status" value="1"/>
</dbReference>
<feature type="domain" description="HTH tetR-type" evidence="5">
    <location>
        <begin position="9"/>
        <end position="69"/>
    </location>
</feature>
<dbReference type="Proteomes" id="UP000494205">
    <property type="component" value="Unassembled WGS sequence"/>
</dbReference>
<reference evidence="7 8" key="1">
    <citation type="submission" date="2018-01" db="EMBL/GenBank/DDBJ databases">
        <title>Whole genome analyses suggest that Burkholderia sensu lato contains two further novel genera in the rhizoxinica-symbiotica group Mycetohabitans gen. nov., and Trinickia gen. nov.: implications for the evolution of diazotrophy and nodulation in the Burkholderiaceae.</title>
        <authorList>
            <person name="Estrada-de los Santos P."/>
            <person name="Palmer M."/>
            <person name="Chavez-Ramirez B."/>
            <person name="Beukes C."/>
            <person name="Steenkamp E.T."/>
            <person name="Hirsch A.M."/>
            <person name="Manyaka P."/>
            <person name="Maluk M."/>
            <person name="Lafos M."/>
            <person name="Crook M."/>
            <person name="Gross E."/>
            <person name="Simon M.F."/>
            <person name="Bueno dos Reis Junior F."/>
            <person name="Poole P.S."/>
            <person name="Venter S.N."/>
            <person name="James E.K."/>
        </authorList>
    </citation>
    <scope>NUCLEOTIDE SEQUENCE [LARGE SCALE GENOMIC DNA]</scope>
    <source>
        <strain evidence="7 8">WSM 3937</strain>
    </source>
</reference>
<dbReference type="PROSITE" id="PS50977">
    <property type="entry name" value="HTH_TETR_2"/>
    <property type="match status" value="1"/>
</dbReference>
<dbReference type="Pfam" id="PF21993">
    <property type="entry name" value="TetR_C_13_2"/>
    <property type="match status" value="1"/>
</dbReference>
<sequence>MGHSQADKLATHQRIVQIAACRFRERGVDGISVGDIMKEAGLTVGGFYKHFESRDTLVTEAFITALHDIEHFQNALQTEPQRAISTYVSGSHRNNVGRGCPISALVNDVARAPDATREAFTESVSEIIALLAQSLPETEDAQAKAVMIFSTCVGSIALARAVNDPSLSNKIIEGALAALLKIYE</sequence>
<evidence type="ECO:0000313" key="9">
    <source>
        <dbReference type="Proteomes" id="UP000494205"/>
    </source>
</evidence>
<dbReference type="InterPro" id="IPR001647">
    <property type="entry name" value="HTH_TetR"/>
</dbReference>
<dbReference type="PANTHER" id="PTHR47506:SF7">
    <property type="entry name" value="TRANSCRIPTIONAL REGULATORY PROTEIN"/>
    <property type="match status" value="1"/>
</dbReference>
<dbReference type="InterPro" id="IPR009057">
    <property type="entry name" value="Homeodomain-like_sf"/>
</dbReference>
<evidence type="ECO:0000259" key="5">
    <source>
        <dbReference type="PROSITE" id="PS50977"/>
    </source>
</evidence>
<keyword evidence="8" id="KW-1185">Reference proteome</keyword>
<evidence type="ECO:0000313" key="6">
    <source>
        <dbReference type="EMBL" id="CAB3731526.1"/>
    </source>
</evidence>
<dbReference type="SUPFAM" id="SSF46689">
    <property type="entry name" value="Homeodomain-like"/>
    <property type="match status" value="1"/>
</dbReference>
<evidence type="ECO:0000256" key="1">
    <source>
        <dbReference type="ARBA" id="ARBA00023015"/>
    </source>
</evidence>
<dbReference type="EMBL" id="CADIJZ010000027">
    <property type="protein sequence ID" value="CAB3731526.1"/>
    <property type="molecule type" value="Genomic_DNA"/>
</dbReference>
<evidence type="ECO:0000313" key="7">
    <source>
        <dbReference type="EMBL" id="PMS26041.1"/>
    </source>
</evidence>
<dbReference type="Gene3D" id="1.10.10.60">
    <property type="entry name" value="Homeodomain-like"/>
    <property type="match status" value="1"/>
</dbReference>
<protein>
    <submittedName>
        <fullName evidence="7">TetR/AcrR family transcriptional regulator</fullName>
    </submittedName>
</protein>
<organism evidence="6 9">
    <name type="scientific">Paraburkholderia rhynchosiae</name>
    <dbReference type="NCBI Taxonomy" id="487049"/>
    <lineage>
        <taxon>Bacteria</taxon>
        <taxon>Pseudomonadati</taxon>
        <taxon>Pseudomonadota</taxon>
        <taxon>Betaproteobacteria</taxon>
        <taxon>Burkholderiales</taxon>
        <taxon>Burkholderiaceae</taxon>
        <taxon>Paraburkholderia</taxon>
    </lineage>
</organism>
<dbReference type="PRINTS" id="PR00455">
    <property type="entry name" value="HTHTETR"/>
</dbReference>
<dbReference type="Pfam" id="PF00440">
    <property type="entry name" value="TetR_N"/>
    <property type="match status" value="1"/>
</dbReference>
<keyword evidence="2 4" id="KW-0238">DNA-binding</keyword>
<name>A0A2N7W9G0_9BURK</name>
<dbReference type="GO" id="GO:0003677">
    <property type="term" value="F:DNA binding"/>
    <property type="evidence" value="ECO:0007669"/>
    <property type="project" value="UniProtKB-UniRule"/>
</dbReference>
<dbReference type="RefSeq" id="WP_102635368.1">
    <property type="nucleotide sequence ID" value="NZ_CADIJZ010000027.1"/>
</dbReference>
<keyword evidence="3" id="KW-0804">Transcription</keyword>
<dbReference type="OrthoDB" id="9798857at2"/>
<evidence type="ECO:0000256" key="2">
    <source>
        <dbReference type="ARBA" id="ARBA00023125"/>
    </source>
</evidence>
<feature type="DNA-binding region" description="H-T-H motif" evidence="4">
    <location>
        <begin position="32"/>
        <end position="51"/>
    </location>
</feature>